<feature type="domain" description="Methylamine utilisation protein MauE" evidence="6">
    <location>
        <begin position="6"/>
        <end position="131"/>
    </location>
</feature>
<comment type="subcellular location">
    <subcellularLocation>
        <location evidence="1">Membrane</location>
        <topology evidence="1">Multi-pass membrane protein</topology>
    </subcellularLocation>
</comment>
<accession>A0A1I6QSG8</accession>
<evidence type="ECO:0000313" key="7">
    <source>
        <dbReference type="EMBL" id="SFS55363.1"/>
    </source>
</evidence>
<name>A0A1I6QSG8_9FLAO</name>
<keyword evidence="4 5" id="KW-0472">Membrane</keyword>
<feature type="transmembrane region" description="Helical" evidence="5">
    <location>
        <begin position="7"/>
        <end position="28"/>
    </location>
</feature>
<keyword evidence="2 5" id="KW-0812">Transmembrane</keyword>
<feature type="transmembrane region" description="Helical" evidence="5">
    <location>
        <begin position="74"/>
        <end position="95"/>
    </location>
</feature>
<evidence type="ECO:0000256" key="4">
    <source>
        <dbReference type="ARBA" id="ARBA00023136"/>
    </source>
</evidence>
<sequence>MKLKATIIDIICLFYILLFVYAAVSKLLDFETFRVQLGQSPMLTNFKGLVAYGVPSIELALALLLIVKKFRIPALYASLGLMMAFSMYIIAILNFSDHIPCSCGGVLEQLGWTEHLVFNIVFMFLAVIAIILESNNISTIHEKNIKQYIKT</sequence>
<dbReference type="GO" id="GO:0016020">
    <property type="term" value="C:membrane"/>
    <property type="evidence" value="ECO:0007669"/>
    <property type="project" value="UniProtKB-SubCell"/>
</dbReference>
<protein>
    <submittedName>
        <fullName evidence="7">Methylamine utilisation protein MauE</fullName>
    </submittedName>
</protein>
<reference evidence="7 8" key="1">
    <citation type="submission" date="2016-10" db="EMBL/GenBank/DDBJ databases">
        <authorList>
            <person name="de Groot N.N."/>
        </authorList>
    </citation>
    <scope>NUCLEOTIDE SEQUENCE [LARGE SCALE GENOMIC DNA]</scope>
    <source>
        <strain evidence="7 8">CGMCC 1.6114</strain>
    </source>
</reference>
<dbReference type="Proteomes" id="UP000183209">
    <property type="component" value="Unassembled WGS sequence"/>
</dbReference>
<evidence type="ECO:0000256" key="1">
    <source>
        <dbReference type="ARBA" id="ARBA00004141"/>
    </source>
</evidence>
<feature type="transmembrane region" description="Helical" evidence="5">
    <location>
        <begin position="48"/>
        <end position="67"/>
    </location>
</feature>
<keyword evidence="3 5" id="KW-1133">Transmembrane helix</keyword>
<evidence type="ECO:0000259" key="6">
    <source>
        <dbReference type="Pfam" id="PF07291"/>
    </source>
</evidence>
<feature type="transmembrane region" description="Helical" evidence="5">
    <location>
        <begin position="115"/>
        <end position="132"/>
    </location>
</feature>
<dbReference type="Pfam" id="PF07291">
    <property type="entry name" value="MauE"/>
    <property type="match status" value="1"/>
</dbReference>
<dbReference type="AlphaFoldDB" id="A0A1I6QSG8"/>
<organism evidence="7 8">
    <name type="scientific">Zhouia amylolytica</name>
    <dbReference type="NCBI Taxonomy" id="376730"/>
    <lineage>
        <taxon>Bacteria</taxon>
        <taxon>Pseudomonadati</taxon>
        <taxon>Bacteroidota</taxon>
        <taxon>Flavobacteriia</taxon>
        <taxon>Flavobacteriales</taxon>
        <taxon>Flavobacteriaceae</taxon>
        <taxon>Zhouia</taxon>
    </lineage>
</organism>
<dbReference type="InterPro" id="IPR009908">
    <property type="entry name" value="Methylamine_util_MauE"/>
</dbReference>
<dbReference type="RefSeq" id="WP_038264409.1">
    <property type="nucleotide sequence ID" value="NZ_FPAG01000002.1"/>
</dbReference>
<evidence type="ECO:0000256" key="3">
    <source>
        <dbReference type="ARBA" id="ARBA00022989"/>
    </source>
</evidence>
<evidence type="ECO:0000256" key="2">
    <source>
        <dbReference type="ARBA" id="ARBA00022692"/>
    </source>
</evidence>
<evidence type="ECO:0000313" key="8">
    <source>
        <dbReference type="Proteomes" id="UP000183209"/>
    </source>
</evidence>
<dbReference type="OrthoDB" id="673785at2"/>
<dbReference type="GO" id="GO:0030416">
    <property type="term" value="P:methylamine metabolic process"/>
    <property type="evidence" value="ECO:0007669"/>
    <property type="project" value="InterPro"/>
</dbReference>
<evidence type="ECO:0000256" key="5">
    <source>
        <dbReference type="SAM" id="Phobius"/>
    </source>
</evidence>
<proteinExistence type="predicted"/>
<gene>
    <name evidence="7" type="ORF">SAMN04487906_0833</name>
</gene>
<dbReference type="EMBL" id="FPAG01000002">
    <property type="protein sequence ID" value="SFS55363.1"/>
    <property type="molecule type" value="Genomic_DNA"/>
</dbReference>
<dbReference type="UniPathway" id="UPA00895"/>